<protein>
    <submittedName>
        <fullName evidence="2">Transcriptional regulator</fullName>
    </submittedName>
</protein>
<evidence type="ECO:0000259" key="1">
    <source>
        <dbReference type="PROSITE" id="PS50943"/>
    </source>
</evidence>
<dbReference type="Pfam" id="PF12844">
    <property type="entry name" value="HTH_19"/>
    <property type="match status" value="1"/>
</dbReference>
<dbReference type="Proteomes" id="UP000214747">
    <property type="component" value="Unassembled WGS sequence"/>
</dbReference>
<evidence type="ECO:0000313" key="2">
    <source>
        <dbReference type="EMBL" id="OWY36600.1"/>
    </source>
</evidence>
<dbReference type="RefSeq" id="WP_088753304.1">
    <property type="nucleotide sequence ID" value="NZ_JARJFG010000001.1"/>
</dbReference>
<evidence type="ECO:0000313" key="3">
    <source>
        <dbReference type="Proteomes" id="UP000214747"/>
    </source>
</evidence>
<keyword evidence="3" id="KW-1185">Reference proteome</keyword>
<dbReference type="SUPFAM" id="SSF47413">
    <property type="entry name" value="lambda repressor-like DNA-binding domains"/>
    <property type="match status" value="1"/>
</dbReference>
<dbReference type="InterPro" id="IPR001387">
    <property type="entry name" value="Cro/C1-type_HTH"/>
</dbReference>
<name>A0A225SZD9_9BURK</name>
<comment type="caution">
    <text evidence="2">The sequence shown here is derived from an EMBL/GenBank/DDBJ whole genome shotgun (WGS) entry which is preliminary data.</text>
</comment>
<dbReference type="EMBL" id="NJGV01000001">
    <property type="protein sequence ID" value="OWY36600.1"/>
    <property type="molecule type" value="Genomic_DNA"/>
</dbReference>
<dbReference type="GO" id="GO:0003677">
    <property type="term" value="F:DNA binding"/>
    <property type="evidence" value="ECO:0007669"/>
    <property type="project" value="InterPro"/>
</dbReference>
<dbReference type="InterPro" id="IPR010982">
    <property type="entry name" value="Lambda_DNA-bd_dom_sf"/>
</dbReference>
<dbReference type="Gene3D" id="1.10.260.40">
    <property type="entry name" value="lambda repressor-like DNA-binding domains"/>
    <property type="match status" value="1"/>
</dbReference>
<dbReference type="CDD" id="cd00093">
    <property type="entry name" value="HTH_XRE"/>
    <property type="match status" value="1"/>
</dbReference>
<dbReference type="PROSITE" id="PS50943">
    <property type="entry name" value="HTH_CROC1"/>
    <property type="match status" value="1"/>
</dbReference>
<organism evidence="2 3">
    <name type="scientific">Herbaspirillum aquaticum</name>
    <dbReference type="NCBI Taxonomy" id="568783"/>
    <lineage>
        <taxon>Bacteria</taxon>
        <taxon>Pseudomonadati</taxon>
        <taxon>Pseudomonadota</taxon>
        <taxon>Betaproteobacteria</taxon>
        <taxon>Burkholderiales</taxon>
        <taxon>Oxalobacteraceae</taxon>
        <taxon>Herbaspirillum</taxon>
    </lineage>
</organism>
<proteinExistence type="predicted"/>
<sequence>MDAPIDNDNDNAPGYAVGGSKQAIGERLKATRHMSGLNQRDFASRLGTSGAYISCVELGHSMPGGRFLRSLHREFDVNINWLLTGLEQELPPRHGFHVKVLIGDYIRATERGKALVMAVASFLVARRG</sequence>
<reference evidence="2 3" key="1">
    <citation type="journal article" date="2010" name="Int. J. Syst. Evol. Microbiol.">
        <title>Reclassification of Herbaspirillum putei as a later heterotypic synonym of Herbaspirillum huttiense, with the description of H. huttiense subsp. huttiense subsp. nov. and H. huttiense subsp. putei subsp. nov., comb. nov., and description of Herbaspirillum aquaticum sp. nov.</title>
        <authorList>
            <person name="Dobritsa A.P."/>
            <person name="Reddy M.C."/>
            <person name="Samadpour M."/>
        </authorList>
    </citation>
    <scope>NUCLEOTIDE SEQUENCE [LARGE SCALE GENOMIC DNA]</scope>
    <source>
        <strain evidence="2 3">IEH 4430</strain>
    </source>
</reference>
<dbReference type="AlphaFoldDB" id="A0A225SZD9"/>
<gene>
    <name evidence="2" type="ORF">CEJ45_00435</name>
</gene>
<accession>A0A225SZD9</accession>
<dbReference type="SMART" id="SM00530">
    <property type="entry name" value="HTH_XRE"/>
    <property type="match status" value="1"/>
</dbReference>
<feature type="domain" description="HTH cro/C1-type" evidence="1">
    <location>
        <begin position="28"/>
        <end position="82"/>
    </location>
</feature>